<evidence type="ECO:0000259" key="2">
    <source>
        <dbReference type="Pfam" id="PF01321"/>
    </source>
</evidence>
<dbReference type="InterPro" id="IPR029149">
    <property type="entry name" value="Creatin/AminoP/Spt16_N"/>
</dbReference>
<dbReference type="Proteomes" id="UP000253090">
    <property type="component" value="Unassembled WGS sequence"/>
</dbReference>
<accession>A0A369BPK4</accession>
<feature type="domain" description="Creatinase N-terminal" evidence="2">
    <location>
        <begin position="13"/>
        <end position="163"/>
    </location>
</feature>
<dbReference type="Pfam" id="PF00557">
    <property type="entry name" value="Peptidase_M24"/>
    <property type="match status" value="1"/>
</dbReference>
<dbReference type="SUPFAM" id="SSF53092">
    <property type="entry name" value="Creatinase/prolidase N-terminal domain"/>
    <property type="match status" value="1"/>
</dbReference>
<keyword evidence="3" id="KW-0645">Protease</keyword>
<evidence type="ECO:0000313" key="3">
    <source>
        <dbReference type="EMBL" id="RCX23550.1"/>
    </source>
</evidence>
<organism evidence="3 4">
    <name type="scientific">Fontibacillus phaseoli</name>
    <dbReference type="NCBI Taxonomy" id="1416533"/>
    <lineage>
        <taxon>Bacteria</taxon>
        <taxon>Bacillati</taxon>
        <taxon>Bacillota</taxon>
        <taxon>Bacilli</taxon>
        <taxon>Bacillales</taxon>
        <taxon>Paenibacillaceae</taxon>
        <taxon>Fontibacillus</taxon>
    </lineage>
</organism>
<dbReference type="PANTHER" id="PTHR46112:SF2">
    <property type="entry name" value="XAA-PRO AMINOPEPTIDASE P-RELATED"/>
    <property type="match status" value="1"/>
</dbReference>
<dbReference type="CDD" id="cd01066">
    <property type="entry name" value="APP_MetAP"/>
    <property type="match status" value="1"/>
</dbReference>
<dbReference type="Gene3D" id="3.90.230.10">
    <property type="entry name" value="Creatinase/methionine aminopeptidase superfamily"/>
    <property type="match status" value="1"/>
</dbReference>
<dbReference type="InterPro" id="IPR036005">
    <property type="entry name" value="Creatinase/aminopeptidase-like"/>
</dbReference>
<dbReference type="InterPro" id="IPR050659">
    <property type="entry name" value="Peptidase_M24B"/>
</dbReference>
<protein>
    <submittedName>
        <fullName evidence="3">Xaa-Pro aminopeptidase</fullName>
    </submittedName>
</protein>
<dbReference type="AlphaFoldDB" id="A0A369BPK4"/>
<sequence length="390" mass="42849">MKPFIPLEEFQDRVVRIQKGMKEQGLDLLLAFGNEAEPQFVRYLSDYWPSFESAGVLIPAEGTPVLLIGPETLTFAKDRSKIPDIRRLLVFRESSDPEYPGSKLDTFKSVISELLDRAPKKVGIAGWAIIPQTIFSEFSKAVTEIGGEAPVKADQVMIAVRAIKSENELNCMREAYRITTIGFETVLDQLRPGMTELQARGIALAAMSEAGMESEAYPFWCLCGDGTNQAISRSRHKPLEKGQIIQLQVGARYNGYASSIGRPVVFGKATDEARALIEAGISGQAAILSTLKAGIPAKEVSNAYEAAIAKAGYSDWLLYGPCHATGLMEGEPPWIESNSTWILQENMTFCVDVFLGNKEKGIGLRFEDGVRVTGSGVEEFSNLRREVIEL</sequence>
<keyword evidence="4" id="KW-1185">Reference proteome</keyword>
<dbReference type="PANTHER" id="PTHR46112">
    <property type="entry name" value="AMINOPEPTIDASE"/>
    <property type="match status" value="1"/>
</dbReference>
<reference evidence="3 4" key="1">
    <citation type="submission" date="2018-07" db="EMBL/GenBank/DDBJ databases">
        <title>Genomic Encyclopedia of Type Strains, Phase III (KMG-III): the genomes of soil and plant-associated and newly described type strains.</title>
        <authorList>
            <person name="Whitman W."/>
        </authorList>
    </citation>
    <scope>NUCLEOTIDE SEQUENCE [LARGE SCALE GENOMIC DNA]</scope>
    <source>
        <strain evidence="3 4">CECT 8333</strain>
    </source>
</reference>
<dbReference type="Pfam" id="PF01321">
    <property type="entry name" value="Creatinase_N"/>
    <property type="match status" value="1"/>
</dbReference>
<dbReference type="OrthoDB" id="9806388at2"/>
<dbReference type="InterPro" id="IPR000587">
    <property type="entry name" value="Creatinase_N"/>
</dbReference>
<proteinExistence type="predicted"/>
<dbReference type="RefSeq" id="WP_114495414.1">
    <property type="nucleotide sequence ID" value="NZ_QPJW01000001.1"/>
</dbReference>
<keyword evidence="3" id="KW-0031">Aminopeptidase</keyword>
<dbReference type="GO" id="GO:0004177">
    <property type="term" value="F:aminopeptidase activity"/>
    <property type="evidence" value="ECO:0007669"/>
    <property type="project" value="UniProtKB-KW"/>
</dbReference>
<dbReference type="Gene3D" id="3.40.350.10">
    <property type="entry name" value="Creatinase/prolidase N-terminal domain"/>
    <property type="match status" value="1"/>
</dbReference>
<comment type="caution">
    <text evidence="3">The sequence shown here is derived from an EMBL/GenBank/DDBJ whole genome shotgun (WGS) entry which is preliminary data.</text>
</comment>
<gene>
    <name evidence="3" type="ORF">DFP94_1011149</name>
</gene>
<feature type="domain" description="Peptidase M24" evidence="1">
    <location>
        <begin position="171"/>
        <end position="373"/>
    </location>
</feature>
<dbReference type="InterPro" id="IPR000994">
    <property type="entry name" value="Pept_M24"/>
</dbReference>
<evidence type="ECO:0000259" key="1">
    <source>
        <dbReference type="Pfam" id="PF00557"/>
    </source>
</evidence>
<dbReference type="SUPFAM" id="SSF55920">
    <property type="entry name" value="Creatinase/aminopeptidase"/>
    <property type="match status" value="1"/>
</dbReference>
<dbReference type="EMBL" id="QPJW01000001">
    <property type="protein sequence ID" value="RCX23550.1"/>
    <property type="molecule type" value="Genomic_DNA"/>
</dbReference>
<name>A0A369BPK4_9BACL</name>
<keyword evidence="3" id="KW-0378">Hydrolase</keyword>
<evidence type="ECO:0000313" key="4">
    <source>
        <dbReference type="Proteomes" id="UP000253090"/>
    </source>
</evidence>